<protein>
    <submittedName>
        <fullName evidence="8">Maltase-glucoamylase, intestinal</fullName>
    </submittedName>
</protein>
<evidence type="ECO:0000256" key="4">
    <source>
        <dbReference type="ARBA" id="ARBA00023157"/>
    </source>
</evidence>
<dbReference type="GO" id="GO:0016020">
    <property type="term" value="C:membrane"/>
    <property type="evidence" value="ECO:0007669"/>
    <property type="project" value="UniProtKB-SubCell"/>
</dbReference>
<dbReference type="InterPro" id="IPR044913">
    <property type="entry name" value="P_trefoil_dom_sf"/>
</dbReference>
<dbReference type="Pfam" id="PF21365">
    <property type="entry name" value="Glyco_hydro_31_3rd"/>
    <property type="match status" value="1"/>
</dbReference>
<dbReference type="GO" id="GO:0030246">
    <property type="term" value="F:carbohydrate binding"/>
    <property type="evidence" value="ECO:0007669"/>
    <property type="project" value="InterPro"/>
</dbReference>
<dbReference type="SUPFAM" id="SSF51445">
    <property type="entry name" value="(Trans)glycosidases"/>
    <property type="match status" value="1"/>
</dbReference>
<feature type="domain" description="P-type" evidence="7">
    <location>
        <begin position="1012"/>
        <end position="1058"/>
    </location>
</feature>
<dbReference type="InterPro" id="IPR011013">
    <property type="entry name" value="Gal_mutarotase_sf_dom"/>
</dbReference>
<feature type="domain" description="P-type" evidence="7">
    <location>
        <begin position="1319"/>
        <end position="1365"/>
    </location>
</feature>
<dbReference type="Gene3D" id="2.60.40.1180">
    <property type="entry name" value="Golgi alpha-mannosidase II"/>
    <property type="match status" value="3"/>
</dbReference>
<dbReference type="Pfam" id="PF00088">
    <property type="entry name" value="Trefoil"/>
    <property type="match status" value="1"/>
</dbReference>
<dbReference type="PROSITE" id="PS51448">
    <property type="entry name" value="P_TREFOIL_2"/>
    <property type="match status" value="3"/>
</dbReference>
<evidence type="ECO:0000313" key="9">
    <source>
        <dbReference type="Proteomes" id="UP000031036"/>
    </source>
</evidence>
<name>A0A0B2W208_TOXCA</name>
<evidence type="ECO:0000259" key="7">
    <source>
        <dbReference type="PROSITE" id="PS51448"/>
    </source>
</evidence>
<comment type="caution">
    <text evidence="8">The sequence shown here is derived from an EMBL/GenBank/DDBJ whole genome shotgun (WGS) entry which is preliminary data.</text>
</comment>
<reference evidence="8 9" key="1">
    <citation type="submission" date="2014-11" db="EMBL/GenBank/DDBJ databases">
        <title>Genetic blueprint of the zoonotic pathogen Toxocara canis.</title>
        <authorList>
            <person name="Zhu X.-Q."/>
            <person name="Korhonen P.K."/>
            <person name="Cai H."/>
            <person name="Young N.D."/>
            <person name="Nejsum P."/>
            <person name="von Samson-Himmelstjerna G."/>
            <person name="Boag P.R."/>
            <person name="Tan P."/>
            <person name="Li Q."/>
            <person name="Min J."/>
            <person name="Yang Y."/>
            <person name="Wang X."/>
            <person name="Fang X."/>
            <person name="Hall R.S."/>
            <person name="Hofmann A."/>
            <person name="Sternberg P.W."/>
            <person name="Jex A.R."/>
            <person name="Gasser R.B."/>
        </authorList>
    </citation>
    <scope>NUCLEOTIDE SEQUENCE [LARGE SCALE GENOMIC DNA]</scope>
    <source>
        <strain evidence="8">PN_DK_2014</strain>
    </source>
</reference>
<dbReference type="Proteomes" id="UP000031036">
    <property type="component" value="Unassembled WGS sequence"/>
</dbReference>
<dbReference type="SMART" id="SM00018">
    <property type="entry name" value="PD"/>
    <property type="match status" value="3"/>
</dbReference>
<comment type="similarity">
    <text evidence="2">Belongs to the glycosyl hydrolase 31 family.</text>
</comment>
<dbReference type="SUPFAM" id="SSF57492">
    <property type="entry name" value="Trefoil"/>
    <property type="match status" value="2"/>
</dbReference>
<evidence type="ECO:0000256" key="5">
    <source>
        <dbReference type="PROSITE-ProRule" id="PRU00779"/>
    </source>
</evidence>
<dbReference type="PANTHER" id="PTHR22762:SF94">
    <property type="entry name" value="P-TYPE DOMAIN-CONTAINING PROTEIN"/>
    <property type="match status" value="1"/>
</dbReference>
<dbReference type="InterPro" id="IPR017853">
    <property type="entry name" value="GH"/>
</dbReference>
<comment type="subcellular location">
    <subcellularLocation>
        <location evidence="1">Membrane</location>
    </subcellularLocation>
</comment>
<dbReference type="OMA" id="FKIWDPA"/>
<dbReference type="OrthoDB" id="5851974at2759"/>
<dbReference type="EMBL" id="JPKZ01000448">
    <property type="protein sequence ID" value="KHN87200.1"/>
    <property type="molecule type" value="Genomic_DNA"/>
</dbReference>
<feature type="disulfide bond" evidence="5">
    <location>
        <begin position="1028"/>
        <end position="1043"/>
    </location>
</feature>
<keyword evidence="9" id="KW-1185">Reference proteome</keyword>
<dbReference type="Gene3D" id="2.60.40.1760">
    <property type="entry name" value="glycosyl hydrolase (family 31)"/>
    <property type="match status" value="2"/>
</dbReference>
<dbReference type="GO" id="GO:0004558">
    <property type="term" value="F:alpha-1,4-glucosidase activity"/>
    <property type="evidence" value="ECO:0007669"/>
    <property type="project" value="TreeGrafter"/>
</dbReference>
<feature type="chain" id="PRO_5002078797" evidence="6">
    <location>
        <begin position="27"/>
        <end position="1632"/>
    </location>
</feature>
<dbReference type="InterPro" id="IPR000322">
    <property type="entry name" value="Glyco_hydro_31_TIM"/>
</dbReference>
<comment type="caution">
    <text evidence="5">Lacks conserved residue(s) required for the propagation of feature annotation.</text>
</comment>
<evidence type="ECO:0000256" key="3">
    <source>
        <dbReference type="ARBA" id="ARBA00023136"/>
    </source>
</evidence>
<dbReference type="STRING" id="6265.A0A0B2W208"/>
<proteinExistence type="inferred from homology"/>
<evidence type="ECO:0000256" key="6">
    <source>
        <dbReference type="SAM" id="SignalP"/>
    </source>
</evidence>
<dbReference type="GO" id="GO:0005975">
    <property type="term" value="P:carbohydrate metabolic process"/>
    <property type="evidence" value="ECO:0007669"/>
    <property type="project" value="InterPro"/>
</dbReference>
<keyword evidence="4 5" id="KW-1015">Disulfide bond</keyword>
<dbReference type="InterPro" id="IPR000519">
    <property type="entry name" value="P_trefoil_dom"/>
</dbReference>
<dbReference type="Pfam" id="PF01055">
    <property type="entry name" value="Glyco_hydro_31_2nd"/>
    <property type="match status" value="2"/>
</dbReference>
<dbReference type="Gene3D" id="4.10.110.10">
    <property type="entry name" value="Spasmolytic Protein, domain 1"/>
    <property type="match status" value="1"/>
</dbReference>
<feature type="disulfide bond" evidence="5">
    <location>
        <begin position="1335"/>
        <end position="1350"/>
    </location>
</feature>
<evidence type="ECO:0000256" key="2">
    <source>
        <dbReference type="ARBA" id="ARBA00007806"/>
    </source>
</evidence>
<dbReference type="CDD" id="cd00111">
    <property type="entry name" value="Trefoil"/>
    <property type="match status" value="3"/>
</dbReference>
<dbReference type="CDD" id="cd14752">
    <property type="entry name" value="GH31_N"/>
    <property type="match status" value="2"/>
</dbReference>
<evidence type="ECO:0000313" key="8">
    <source>
        <dbReference type="EMBL" id="KHN87200.1"/>
    </source>
</evidence>
<dbReference type="InterPro" id="IPR048395">
    <property type="entry name" value="Glyco_hydro_31_C"/>
</dbReference>
<dbReference type="SUPFAM" id="SSF74650">
    <property type="entry name" value="Galactose mutarotase-like"/>
    <property type="match status" value="2"/>
</dbReference>
<organism evidence="8 9">
    <name type="scientific">Toxocara canis</name>
    <name type="common">Canine roundworm</name>
    <dbReference type="NCBI Taxonomy" id="6265"/>
    <lineage>
        <taxon>Eukaryota</taxon>
        <taxon>Metazoa</taxon>
        <taxon>Ecdysozoa</taxon>
        <taxon>Nematoda</taxon>
        <taxon>Chromadorea</taxon>
        <taxon>Rhabditida</taxon>
        <taxon>Spirurina</taxon>
        <taxon>Ascaridomorpha</taxon>
        <taxon>Ascaridoidea</taxon>
        <taxon>Toxocaridae</taxon>
        <taxon>Toxocara</taxon>
    </lineage>
</organism>
<sequence length="1632" mass="185212">MAPLKKTFVGVLLMVLASSTLFVVVAQKKVASNERVDCSPDDLFISSDVCAKRDCIFDTENNEHVPKCYFPINTGYWANGTRESNTANGLMITTTLVKASGAGSPFGEDITSIYFETSNIGSTLSIRIGHEGRYEPQISLPRSVFHSTDNFVVEQSNRTGVFSFAVKRKSTNTSIWDTSIGDCFKQSHLRSIHIIFPITLCLANGSVLKKANERMHDMEHYTTWGMFARDQPYSSSYPIHTLPYNYPNNLYGAYPFYIALESDYNAHGVFILNSNPQEVTLGPAPHLVYRTIGGILDIFFFPGPRPEDVIRQYLAIVGTPFLPPYWAFGYQLGSDGYRNVSEIRSVISDMQNRRLYLDAISAGYEYMEKYQDFTVANLGSDGYRNVSEIRSVISDMQNRRLYLDAISAGYEYMEKYQDFTVANDWADFPEFITELHNKSINVVILIDPAFQADGETFRNALNANASFIEWERQDQVPKDIQDLYPLAKNTKIMLGVLRPDRHVAYADFSANETIMWWKDKITNFHRNFSFDGMMLSNNEPTSFDTNEAWPSYFNESDHANIMSLKCPINTNDPTNSKYDLPPYATVNVFAYTNQQQKGYLSSKTLCMLAQTKAGRLYDTKNLYGLQQSAATQIAFSQALPKRSLLMTRSSFPSAGRYAGHWLGENRAQWDDMALSVIQIQEMNMFGIPFVGANICGYHGNTTQELCFRWTQLGAFYTFSRNQNDKWSIPQEPTRWHSVANAASEVNGIRYRFLPYLYTLHYLASRYGGTVIRPVFFEFPNDEVTHRLSFQFMWGSAVLIIPVLEANKTSVYGYLPNDENWYSLRSMEYGTERPSGFQFIEAPDFMPMPIYARGGHIIPKQTPAVTTAASRKNPFELLIALRFDSTQSTDGTTLPLPSYGELYWDDGETKVENFGTHEFYHWQFSFETTEGEAILNISTMATAKFNLPTLDRIEIFGYPFVPLPTTMKFNGVLYGFNYRFSYYSEKTKTLTLRKTNFITMPTSGSLRITWAHRSAAFLKKIPSTQRITCLPDAAPVSECPFRGCIHDENLLQPSCYFSKMIGYVESTRSDKTTILVKKTEAMNPFSEDISPIYLIEQFISGTTLNIRIGANNRFEPPLNLPRNPVSSTDSLYLERSNKTGIFSFKVRRTSTKSVIWDTSIGGHIIPKQTPAVTTAASRKNPFELLIALRFDSTQSTDGTTLPLPSYGELYWDDGETKVENFGTHEFYHWQFSFETTEGEAILNISTMATAKFNLPTLDRIEIFGYPFVPLPTTMKFNGVLYGFNYRFSYYSEKTKTLTLRKTNFITMPTSGSLRITWAHRSAAFLKKIPSTQRITCLPDAAPVSECPFRGCIHDENLLQPSCYFSKMIGYVESTRSDKTTILVKKTEAMNPFSEDISPIYLIEQFISGTTLNIRIGANNRFEPPLNLPRNPVSSTDSLYLERSNKTGIFSFKVRRTSTKSVIWDTSIGGLLFGDQYIQIAAFLGSSEIYGLGENAHQRLRHELEDYRTWGMFTRNQNPPSFTGQAYDPQNLYGVHPFYIAFEDDYNAHGVFFLNSNAQEITLGPAPQLIYRTIGGILDIYFFPGPTPADVVQQYLALIGTPLLPPYWALGFQQTVIVLKETEIIQCVTISETV</sequence>
<feature type="domain" description="P-type" evidence="7">
    <location>
        <begin position="26"/>
        <end position="72"/>
    </location>
</feature>
<feature type="signal peptide" evidence="6">
    <location>
        <begin position="1"/>
        <end position="26"/>
    </location>
</feature>
<gene>
    <name evidence="8" type="primary">MGAM</name>
    <name evidence="8" type="ORF">Tcan_08351</name>
</gene>
<keyword evidence="6" id="KW-0732">Signal</keyword>
<dbReference type="SUPFAM" id="SSF51011">
    <property type="entry name" value="Glycosyl hydrolase domain"/>
    <property type="match status" value="1"/>
</dbReference>
<evidence type="ECO:0000256" key="1">
    <source>
        <dbReference type="ARBA" id="ARBA00004370"/>
    </source>
</evidence>
<accession>A0A0B2W208</accession>
<dbReference type="PANTHER" id="PTHR22762">
    <property type="entry name" value="ALPHA-GLUCOSIDASE"/>
    <property type="match status" value="1"/>
</dbReference>
<keyword evidence="3" id="KW-0472">Membrane</keyword>
<dbReference type="Gene3D" id="3.20.20.80">
    <property type="entry name" value="Glycosidases"/>
    <property type="match status" value="2"/>
</dbReference>
<dbReference type="InterPro" id="IPR013780">
    <property type="entry name" value="Glyco_hydro_b"/>
</dbReference>